<dbReference type="InterPro" id="IPR008883">
    <property type="entry name" value="UEV_N"/>
</dbReference>
<organism evidence="5 6">
    <name type="scientific">Gomphillus americanus</name>
    <dbReference type="NCBI Taxonomy" id="1940652"/>
    <lineage>
        <taxon>Eukaryota</taxon>
        <taxon>Fungi</taxon>
        <taxon>Dikarya</taxon>
        <taxon>Ascomycota</taxon>
        <taxon>Pezizomycotina</taxon>
        <taxon>Lecanoromycetes</taxon>
        <taxon>OSLEUM clade</taxon>
        <taxon>Ostropomycetidae</taxon>
        <taxon>Ostropales</taxon>
        <taxon>Graphidaceae</taxon>
        <taxon>Gomphilloideae</taxon>
        <taxon>Gomphillus</taxon>
    </lineage>
</organism>
<dbReference type="PROSITE" id="PS51322">
    <property type="entry name" value="UEV"/>
    <property type="match status" value="1"/>
</dbReference>
<dbReference type="Pfam" id="PF05743">
    <property type="entry name" value="UEV"/>
    <property type="match status" value="1"/>
</dbReference>
<reference evidence="5" key="1">
    <citation type="submission" date="2021-03" db="EMBL/GenBank/DDBJ databases">
        <authorList>
            <person name="Tagirdzhanova G."/>
        </authorList>
    </citation>
    <scope>NUCLEOTIDE SEQUENCE</scope>
</reference>
<dbReference type="InterPro" id="IPR016135">
    <property type="entry name" value="UBQ-conjugating_enzyme/RWD"/>
</dbReference>
<feature type="compositionally biased region" description="Polar residues" evidence="3">
    <location>
        <begin position="173"/>
        <end position="193"/>
    </location>
</feature>
<evidence type="ECO:0000256" key="2">
    <source>
        <dbReference type="ARBA" id="ARBA00023054"/>
    </source>
</evidence>
<dbReference type="PANTHER" id="PTHR23306:SF3">
    <property type="entry name" value="TUMOR SUPPRESSOR PROTEIN 101"/>
    <property type="match status" value="1"/>
</dbReference>
<dbReference type="GO" id="GO:0043130">
    <property type="term" value="F:ubiquitin binding"/>
    <property type="evidence" value="ECO:0007669"/>
    <property type="project" value="TreeGrafter"/>
</dbReference>
<protein>
    <recommendedName>
        <fullName evidence="4">UEV domain-containing protein</fullName>
    </recommendedName>
</protein>
<dbReference type="InterPro" id="IPR036629">
    <property type="entry name" value="YjbJ_sf"/>
</dbReference>
<dbReference type="InterPro" id="IPR017916">
    <property type="entry name" value="SB_dom"/>
</dbReference>
<evidence type="ECO:0000256" key="1">
    <source>
        <dbReference type="ARBA" id="ARBA00009594"/>
    </source>
</evidence>
<dbReference type="EMBL" id="CAJPDQ010000010">
    <property type="protein sequence ID" value="CAF9915801.1"/>
    <property type="molecule type" value="Genomic_DNA"/>
</dbReference>
<dbReference type="GO" id="GO:0000813">
    <property type="term" value="C:ESCRT I complex"/>
    <property type="evidence" value="ECO:0007669"/>
    <property type="project" value="TreeGrafter"/>
</dbReference>
<dbReference type="GO" id="GO:0015031">
    <property type="term" value="P:protein transport"/>
    <property type="evidence" value="ECO:0007669"/>
    <property type="project" value="InterPro"/>
</dbReference>
<accession>A0A8H3F7R3</accession>
<feature type="compositionally biased region" description="Low complexity" evidence="3">
    <location>
        <begin position="194"/>
        <end position="220"/>
    </location>
</feature>
<feature type="region of interest" description="Disordered" evidence="3">
    <location>
        <begin position="398"/>
        <end position="422"/>
    </location>
</feature>
<feature type="domain" description="UEV" evidence="4">
    <location>
        <begin position="1"/>
        <end position="50"/>
    </location>
</feature>
<feature type="compositionally biased region" description="Low complexity" evidence="3">
    <location>
        <begin position="98"/>
        <end position="111"/>
    </location>
</feature>
<feature type="region of interest" description="Disordered" evidence="3">
    <location>
        <begin position="169"/>
        <end position="242"/>
    </location>
</feature>
<dbReference type="Gene3D" id="3.10.110.10">
    <property type="entry name" value="Ubiquitin Conjugating Enzyme"/>
    <property type="match status" value="1"/>
</dbReference>
<dbReference type="Pfam" id="PF09454">
    <property type="entry name" value="Vps23_core"/>
    <property type="match status" value="1"/>
</dbReference>
<dbReference type="Proteomes" id="UP000664169">
    <property type="component" value="Unassembled WGS sequence"/>
</dbReference>
<dbReference type="OrthoDB" id="5309565at2759"/>
<dbReference type="AlphaFoldDB" id="A0A8H3F7R3"/>
<sequence length="519" mass="56491">MVVRSGQHVSSEGRIYHPYLAKWNHQCQLVELLKVLEDIFSREPPVVAKPSGQYQPVPQSTGVAAPPPRPPLPVELRRDGSNNSAERRPSLPPKPFEQRLPSFPPRSSLQSRPPPPLPQESRQAAAQTRLQTLPPSQVSLQSFQPFHINPSLQTQTLAYQTPTLDQVPGQIGNRINASQGISGQPVSWTQPAYSQQPQSQNHTQNQSIQRQPQPQPLDLLTSPFDPPLPLQAENLPAPPIPPNPEKDALLSAISHSLTTQLQSVVTSNAAAIQPLTAQHAAMTHALHNLQQERGALLQLQSLLDSNEQILHQAMHDADECIASAQHKAVPGVDEVLFAPTVVGQQLYDLIAEEKASVETRDVLSRALDRGRISSELQKIQGNAKQDRAQTENTLSHTVGKVGPYTISGSGTLTKDDPDRSRGEWNQTFGAAKEAFGGLVGAEGLKADGIRQNREGKEQEARGQVNDFGKGVGDRVAGAVGGVVASLTGDQNAQDEFRRLHDVGKTMQRSAETDVQRKQQ</sequence>
<evidence type="ECO:0000256" key="3">
    <source>
        <dbReference type="SAM" id="MobiDB-lite"/>
    </source>
</evidence>
<comment type="similarity">
    <text evidence="1">Belongs to the ubiquitin-conjugating enzyme family. UEV subfamily.</text>
</comment>
<feature type="compositionally biased region" description="Polar residues" evidence="3">
    <location>
        <begin position="52"/>
        <end position="62"/>
    </location>
</feature>
<feature type="region of interest" description="Disordered" evidence="3">
    <location>
        <begin position="46"/>
        <end position="129"/>
    </location>
</feature>
<dbReference type="SUPFAM" id="SSF69047">
    <property type="entry name" value="Hypothetical protein YjbJ"/>
    <property type="match status" value="1"/>
</dbReference>
<proteinExistence type="inferred from homology"/>
<feature type="compositionally biased region" description="Basic and acidic residues" evidence="3">
    <location>
        <begin position="75"/>
        <end position="89"/>
    </location>
</feature>
<evidence type="ECO:0000313" key="6">
    <source>
        <dbReference type="Proteomes" id="UP000664169"/>
    </source>
</evidence>
<gene>
    <name evidence="5" type="ORF">GOMPHAMPRED_000855</name>
</gene>
<feature type="compositionally biased region" description="Basic and acidic residues" evidence="3">
    <location>
        <begin position="413"/>
        <end position="422"/>
    </location>
</feature>
<keyword evidence="6" id="KW-1185">Reference proteome</keyword>
<dbReference type="InterPro" id="IPR052070">
    <property type="entry name" value="ESCRT-I_UEV_domain"/>
</dbReference>
<dbReference type="PANTHER" id="PTHR23306">
    <property type="entry name" value="TUMOR SUSCEPTIBILITY GENE 101 PROTEIN-RELATED"/>
    <property type="match status" value="1"/>
</dbReference>
<evidence type="ECO:0000313" key="5">
    <source>
        <dbReference type="EMBL" id="CAF9915801.1"/>
    </source>
</evidence>
<name>A0A8H3F7R3_9LECA</name>
<keyword evidence="2" id="KW-0175">Coiled coil</keyword>
<comment type="caution">
    <text evidence="5">The sequence shown here is derived from an EMBL/GenBank/DDBJ whole genome shotgun (WGS) entry which is preliminary data.</text>
</comment>
<dbReference type="CDD" id="cd11685">
    <property type="entry name" value="UEV_TSG101-like"/>
    <property type="match status" value="1"/>
</dbReference>
<evidence type="ECO:0000259" key="4">
    <source>
        <dbReference type="PROSITE" id="PS51322"/>
    </source>
</evidence>